<evidence type="ECO:0000313" key="6">
    <source>
        <dbReference type="Proteomes" id="UP000094043"/>
    </source>
</evidence>
<evidence type="ECO:0000256" key="1">
    <source>
        <dbReference type="ARBA" id="ARBA00004116"/>
    </source>
</evidence>
<dbReference type="GO" id="GO:0007034">
    <property type="term" value="P:vacuolar transport"/>
    <property type="evidence" value="ECO:0007669"/>
    <property type="project" value="UniProtKB-ARBA"/>
</dbReference>
<dbReference type="PROSITE" id="PS50195">
    <property type="entry name" value="PX"/>
    <property type="match status" value="1"/>
</dbReference>
<evidence type="ECO:0000313" key="5">
    <source>
        <dbReference type="EMBL" id="WVN90931.1"/>
    </source>
</evidence>
<keyword evidence="3" id="KW-0175">Coiled coil</keyword>
<dbReference type="EMBL" id="CP143791">
    <property type="protein sequence ID" value="WVN90931.1"/>
    <property type="molecule type" value="Genomic_DNA"/>
</dbReference>
<dbReference type="PROSITE" id="PS50192">
    <property type="entry name" value="T_SNARE"/>
    <property type="match status" value="1"/>
</dbReference>
<dbReference type="Proteomes" id="UP000094043">
    <property type="component" value="Chromosome 8"/>
</dbReference>
<dbReference type="GO" id="GO:0097576">
    <property type="term" value="P:vacuole fusion"/>
    <property type="evidence" value="ECO:0007669"/>
    <property type="project" value="UniProtKB-ARBA"/>
</dbReference>
<dbReference type="PANTHER" id="PTHR22775">
    <property type="entry name" value="SORTING NEXIN"/>
    <property type="match status" value="1"/>
</dbReference>
<dbReference type="AlphaFoldDB" id="A0A1E3IVM9"/>
<accession>A0A1E3IVM9</accession>
<proteinExistence type="predicted"/>
<dbReference type="CDD" id="cd06897">
    <property type="entry name" value="PX_SNARE"/>
    <property type="match status" value="1"/>
</dbReference>
<dbReference type="InterPro" id="IPR036871">
    <property type="entry name" value="PX_dom_sf"/>
</dbReference>
<dbReference type="Gene3D" id="1.20.5.110">
    <property type="match status" value="1"/>
</dbReference>
<organism evidence="5 6">
    <name type="scientific">Cryptococcus depauperatus CBS 7841</name>
    <dbReference type="NCBI Taxonomy" id="1295531"/>
    <lineage>
        <taxon>Eukaryota</taxon>
        <taxon>Fungi</taxon>
        <taxon>Dikarya</taxon>
        <taxon>Basidiomycota</taxon>
        <taxon>Agaricomycotina</taxon>
        <taxon>Tremellomycetes</taxon>
        <taxon>Tremellales</taxon>
        <taxon>Cryptococcaceae</taxon>
        <taxon>Cryptococcus</taxon>
    </lineage>
</organism>
<dbReference type="SMART" id="SM00397">
    <property type="entry name" value="t_SNARE"/>
    <property type="match status" value="1"/>
</dbReference>
<dbReference type="SUPFAM" id="SSF58038">
    <property type="entry name" value="SNARE fusion complex"/>
    <property type="match status" value="1"/>
</dbReference>
<dbReference type="GO" id="GO:0000329">
    <property type="term" value="C:fungal-type vacuole membrane"/>
    <property type="evidence" value="ECO:0007669"/>
    <property type="project" value="UniProtKB-ARBA"/>
</dbReference>
<dbReference type="KEGG" id="cdep:91090384"/>
<comment type="subcellular location">
    <subcellularLocation>
        <location evidence="1">Vacuole</location>
    </subcellularLocation>
</comment>
<dbReference type="PANTHER" id="PTHR22775:SF3">
    <property type="entry name" value="SORTING NEXIN-13"/>
    <property type="match status" value="1"/>
</dbReference>
<dbReference type="Gene3D" id="3.30.1520.10">
    <property type="entry name" value="Phox-like domain"/>
    <property type="match status" value="1"/>
</dbReference>
<sequence length="362" mass="40210">MSDVQNISIISTKEANDPKPHTIYVIQVSTPTRTWTVTRRYNDFVSLHDELKSSTGKEPPVALPPKTWGLGWGKSNDKMIQERKPLLEHYLRSILTTKSSIWRSAYTFSDFLALPSQTSKSSSQMALQNERLTPQSWMLEYDAITTLLRSARSLLLKRDALAGMSNASGARSASVEAKRNLKGAEERLTVLGKRLKGLNGVGEGEIKRREEMVEELNLEKQTLEKMAEAGVRTAPLEFAAVSGGRAANAISPWAPSGTKMPGAMPVINPTGRVFGAKQLPQETEQTRPLDDRQLLQLQTSTISQQDDQLRELSQLLQTQKKMGEGIHMELESQNELLDGIEQGVDKTGKKLGKAKREMNRLG</sequence>
<keyword evidence="2" id="KW-0926">Vacuole</keyword>
<reference evidence="5" key="3">
    <citation type="submission" date="2024-01" db="EMBL/GenBank/DDBJ databases">
        <authorList>
            <person name="Coelho M.A."/>
            <person name="David-Palma M."/>
            <person name="Shea T."/>
            <person name="Sun S."/>
            <person name="Cuomo C.A."/>
            <person name="Heitman J."/>
        </authorList>
    </citation>
    <scope>NUCLEOTIDE SEQUENCE</scope>
    <source>
        <strain evidence="5">CBS 7841</strain>
    </source>
</reference>
<keyword evidence="6" id="KW-1185">Reference proteome</keyword>
<dbReference type="InterPro" id="IPR000727">
    <property type="entry name" value="T_SNARE_dom"/>
</dbReference>
<name>A0A1E3IVM9_9TREE</name>
<dbReference type="SUPFAM" id="SSF64268">
    <property type="entry name" value="PX domain"/>
    <property type="match status" value="1"/>
</dbReference>
<dbReference type="GO" id="GO:0016192">
    <property type="term" value="P:vesicle-mediated transport"/>
    <property type="evidence" value="ECO:0007669"/>
    <property type="project" value="UniProtKB-ARBA"/>
</dbReference>
<reference evidence="5" key="2">
    <citation type="journal article" date="2022" name="Elife">
        <title>Obligate sexual reproduction of a homothallic fungus closely related to the Cryptococcus pathogenic species complex.</title>
        <authorList>
            <person name="Passer A.R."/>
            <person name="Clancey S.A."/>
            <person name="Shea T."/>
            <person name="David-Palma M."/>
            <person name="Averette A.F."/>
            <person name="Boekhout T."/>
            <person name="Porcel B.M."/>
            <person name="Nowrousian M."/>
            <person name="Cuomo C.A."/>
            <person name="Sun S."/>
            <person name="Heitman J."/>
            <person name="Coelho M.A."/>
        </authorList>
    </citation>
    <scope>NUCLEOTIDE SEQUENCE</scope>
    <source>
        <strain evidence="5">CBS 7841</strain>
    </source>
</reference>
<dbReference type="Pfam" id="PF00787">
    <property type="entry name" value="PX"/>
    <property type="match status" value="1"/>
</dbReference>
<protein>
    <submittedName>
        <fullName evidence="5">Uncharacterized protein</fullName>
    </submittedName>
</protein>
<dbReference type="GeneID" id="91090384"/>
<comment type="function">
    <text evidence="4">Essential for proper morphogenesis of the vacuole. May exist as structural reinforcement on the surface of the vacuolar membrane and be required for maintenance against rupture by osmotic pressure.</text>
</comment>
<dbReference type="OrthoDB" id="428895at2759"/>
<dbReference type="SMART" id="SM00312">
    <property type="entry name" value="PX"/>
    <property type="match status" value="1"/>
</dbReference>
<dbReference type="RefSeq" id="XP_066071631.1">
    <property type="nucleotide sequence ID" value="XM_066215534.1"/>
</dbReference>
<reference evidence="5" key="1">
    <citation type="submission" date="2016-06" db="EMBL/GenBank/DDBJ databases">
        <authorList>
            <person name="Cuomo C."/>
            <person name="Litvintseva A."/>
            <person name="Heitman J."/>
            <person name="Chen Y."/>
            <person name="Sun S."/>
            <person name="Springer D."/>
            <person name="Dromer F."/>
            <person name="Young S."/>
            <person name="Zeng Q."/>
            <person name="Chapman S."/>
            <person name="Gujja S."/>
            <person name="Saif S."/>
            <person name="Birren B."/>
        </authorList>
    </citation>
    <scope>NUCLEOTIDE SEQUENCE</scope>
    <source>
        <strain evidence="5">CBS 7841</strain>
    </source>
</reference>
<dbReference type="InterPro" id="IPR001683">
    <property type="entry name" value="PX_dom"/>
</dbReference>
<evidence type="ECO:0000256" key="3">
    <source>
        <dbReference type="ARBA" id="ARBA00023054"/>
    </source>
</evidence>
<evidence type="ECO:0000256" key="4">
    <source>
        <dbReference type="ARBA" id="ARBA00054927"/>
    </source>
</evidence>
<evidence type="ECO:0000256" key="2">
    <source>
        <dbReference type="ARBA" id="ARBA00022554"/>
    </source>
</evidence>
<gene>
    <name evidence="5" type="ORF">L203_106176</name>
</gene>
<dbReference type="FunFam" id="1.20.5.110:FF:000058">
    <property type="entry name" value="VAM7p Vacuolar SNARE protein"/>
    <property type="match status" value="1"/>
</dbReference>
<dbReference type="VEuPathDB" id="FungiDB:L203_00887"/>
<dbReference type="GO" id="GO:0035091">
    <property type="term" value="F:phosphatidylinositol binding"/>
    <property type="evidence" value="ECO:0007669"/>
    <property type="project" value="InterPro"/>
</dbReference>
<dbReference type="CDD" id="cd15858">
    <property type="entry name" value="SNARE_VAM7"/>
    <property type="match status" value="1"/>
</dbReference>